<sequence length="135" mass="14836">MSTTDTLAQRYGAPSGRTRLVALTLAAVLGAALVAWMVWAWVLHSDASVASQEVAFEIHDDHSATMTVDIELRDDDVAATCKLRAISHDKAIVGQVTYQPDPAQGRRHVIDVKTERRATTVEWLGCNAPDQPHYR</sequence>
<comment type="caution">
    <text evidence="2">The sequence shown here is derived from an EMBL/GenBank/DDBJ whole genome shotgun (WGS) entry which is preliminary data.</text>
</comment>
<accession>A0A938Y5F7</accession>
<keyword evidence="3" id="KW-1185">Reference proteome</keyword>
<dbReference type="RefSeq" id="WP_205290866.1">
    <property type="nucleotide sequence ID" value="NZ_CP074406.1"/>
</dbReference>
<name>A0A938Y5F7_9ACTN</name>
<evidence type="ECO:0000256" key="1">
    <source>
        <dbReference type="SAM" id="Phobius"/>
    </source>
</evidence>
<gene>
    <name evidence="2" type="ORF">JK386_06465</name>
</gene>
<organism evidence="2 3">
    <name type="scientific">Nocardioides faecalis</name>
    <dbReference type="NCBI Taxonomy" id="2803858"/>
    <lineage>
        <taxon>Bacteria</taxon>
        <taxon>Bacillati</taxon>
        <taxon>Actinomycetota</taxon>
        <taxon>Actinomycetes</taxon>
        <taxon>Propionibacteriales</taxon>
        <taxon>Nocardioidaceae</taxon>
        <taxon>Nocardioides</taxon>
    </lineage>
</organism>
<protein>
    <submittedName>
        <fullName evidence="2">DUF4307 domain-containing protein</fullName>
    </submittedName>
</protein>
<reference evidence="2" key="1">
    <citation type="submission" date="2021-01" db="EMBL/GenBank/DDBJ databases">
        <title>Novel species in genus Nocardioides.</title>
        <authorList>
            <person name="Zhang G."/>
        </authorList>
    </citation>
    <scope>NUCLEOTIDE SEQUENCE</scope>
    <source>
        <strain evidence="2">Zg-536</strain>
    </source>
</reference>
<dbReference type="Pfam" id="PF14155">
    <property type="entry name" value="DUF4307"/>
    <property type="match status" value="1"/>
</dbReference>
<evidence type="ECO:0000313" key="2">
    <source>
        <dbReference type="EMBL" id="MBM9459539.1"/>
    </source>
</evidence>
<dbReference type="EMBL" id="JAERTX010000005">
    <property type="protein sequence ID" value="MBM9459539.1"/>
    <property type="molecule type" value="Genomic_DNA"/>
</dbReference>
<evidence type="ECO:0000313" key="3">
    <source>
        <dbReference type="Proteomes" id="UP000663791"/>
    </source>
</evidence>
<keyword evidence="1" id="KW-0472">Membrane</keyword>
<feature type="transmembrane region" description="Helical" evidence="1">
    <location>
        <begin position="20"/>
        <end position="42"/>
    </location>
</feature>
<keyword evidence="1" id="KW-0812">Transmembrane</keyword>
<keyword evidence="1" id="KW-1133">Transmembrane helix</keyword>
<dbReference type="InterPro" id="IPR025443">
    <property type="entry name" value="DUF4307"/>
</dbReference>
<dbReference type="AlphaFoldDB" id="A0A938Y5F7"/>
<dbReference type="Proteomes" id="UP000663791">
    <property type="component" value="Unassembled WGS sequence"/>
</dbReference>
<proteinExistence type="predicted"/>